<dbReference type="AlphaFoldDB" id="A0A222MYE7"/>
<evidence type="ECO:0000313" key="2">
    <source>
        <dbReference type="EMBL" id="ASQ31007.1"/>
    </source>
</evidence>
<name>A0A222MYE7_9BACT</name>
<dbReference type="InterPro" id="IPR058078">
    <property type="entry name" value="Cj0814-like"/>
</dbReference>
<dbReference type="NCBIfam" id="NF046095">
    <property type="entry name" value="flg_dep_Cj0814"/>
    <property type="match status" value="1"/>
</dbReference>
<sequence>MNISNSYANSTASSSLLSTALSSVKSKTFEENNTEFNSDINKTYIIQNSQSYASEYGFRTNEQGFFEKDFNMFASLPFDYDIHIKSVQSIAKELLRQDPELNPAKIDIASVVNKYYNSLKSIESEFQTNDNAMLSRIEISKLNQGFSTKNGELDGELIRIYNTSDEIKEAKKLNNTFTPLNLGIKITDFAFDEAINNNSTNELLKPYMNENGDISKSGLLMNFIHKDLKEANDNNFFIEPVKLSLNAHKNLQKLLNNEDSFKSYILEQNSQNMSFDLYLYVNGVNKQNTSKDKLDTLYQQYIGYQRGVNIKEFVNSSSIFSLYTESLNKEFQKLNTFFSEKQDNLEQISNDVKTLNEKFIQARQKQAAFSNIIKSYIGVMQ</sequence>
<gene>
    <name evidence="2" type="ORF">CAV_1386</name>
</gene>
<dbReference type="EMBL" id="CP022347">
    <property type="protein sequence ID" value="ASQ31007.1"/>
    <property type="molecule type" value="Genomic_DNA"/>
</dbReference>
<dbReference type="OrthoDB" id="5361247at2"/>
<evidence type="ECO:0000256" key="1">
    <source>
        <dbReference type="SAM" id="Coils"/>
    </source>
</evidence>
<keyword evidence="3" id="KW-1185">Reference proteome</keyword>
<keyword evidence="1" id="KW-0175">Coiled coil</keyword>
<protein>
    <submittedName>
        <fullName evidence="2">Uncharacterized protein</fullName>
    </submittedName>
</protein>
<reference evidence="2 3" key="1">
    <citation type="submission" date="2017-07" db="EMBL/GenBank/DDBJ databases">
        <title>Analysis of two Campylobacter avium genomes and identification of a novel hippuricase gene.</title>
        <authorList>
            <person name="Miller W.G."/>
            <person name="Chapman M.H."/>
            <person name="Yee E."/>
            <person name="Revez J."/>
            <person name="Bono J.L."/>
            <person name="Rossi M."/>
        </authorList>
    </citation>
    <scope>NUCLEOTIDE SEQUENCE [LARGE SCALE GENOMIC DNA]</scope>
    <source>
        <strain evidence="2 3">LMG 24591</strain>
    </source>
</reference>
<proteinExistence type="predicted"/>
<evidence type="ECO:0000313" key="3">
    <source>
        <dbReference type="Proteomes" id="UP000201169"/>
    </source>
</evidence>
<organism evidence="2 3">
    <name type="scientific">Campylobacter avium LMG 24591</name>
    <dbReference type="NCBI Taxonomy" id="522484"/>
    <lineage>
        <taxon>Bacteria</taxon>
        <taxon>Pseudomonadati</taxon>
        <taxon>Campylobacterota</taxon>
        <taxon>Epsilonproteobacteria</taxon>
        <taxon>Campylobacterales</taxon>
        <taxon>Campylobacteraceae</taxon>
        <taxon>Campylobacter</taxon>
    </lineage>
</organism>
<dbReference type="RefSeq" id="WP_094325795.1">
    <property type="nucleotide sequence ID" value="NZ_CP022347.1"/>
</dbReference>
<dbReference type="Proteomes" id="UP000201169">
    <property type="component" value="Chromosome"/>
</dbReference>
<feature type="coiled-coil region" evidence="1">
    <location>
        <begin position="338"/>
        <end position="365"/>
    </location>
</feature>
<dbReference type="KEGG" id="cavi:CAV_1386"/>
<accession>A0A222MYE7</accession>